<feature type="domain" description="Peptidase M28" evidence="16">
    <location>
        <begin position="161"/>
        <end position="347"/>
    </location>
</feature>
<evidence type="ECO:0000256" key="3">
    <source>
        <dbReference type="ARBA" id="ARBA00004128"/>
    </source>
</evidence>
<feature type="transmembrane region" description="Helical" evidence="15">
    <location>
        <begin position="618"/>
        <end position="640"/>
    </location>
</feature>
<evidence type="ECO:0000256" key="9">
    <source>
        <dbReference type="ARBA" id="ARBA00022833"/>
    </source>
</evidence>
<dbReference type="VEuPathDB" id="FungiDB:LCOR_05512.1"/>
<feature type="transmembrane region" description="Helical" evidence="15">
    <location>
        <begin position="549"/>
        <end position="569"/>
    </location>
</feature>
<gene>
    <name evidence="17" type="ORF">LCOR_05512.1</name>
</gene>
<feature type="transmembrane region" description="Helical" evidence="15">
    <location>
        <begin position="420"/>
        <end position="449"/>
    </location>
</feature>
<dbReference type="Gene3D" id="3.40.630.10">
    <property type="entry name" value="Zn peptidases"/>
    <property type="match status" value="1"/>
</dbReference>
<evidence type="ECO:0000256" key="13">
    <source>
        <dbReference type="RuleBase" id="RU361240"/>
    </source>
</evidence>
<dbReference type="STRING" id="1263082.A0A068RVP0"/>
<feature type="transmembrane region" description="Helical" evidence="15">
    <location>
        <begin position="522"/>
        <end position="542"/>
    </location>
</feature>
<organism evidence="17 18">
    <name type="scientific">Lichtheimia corymbifera JMRC:FSU:9682</name>
    <dbReference type="NCBI Taxonomy" id="1263082"/>
    <lineage>
        <taxon>Eukaryota</taxon>
        <taxon>Fungi</taxon>
        <taxon>Fungi incertae sedis</taxon>
        <taxon>Mucoromycota</taxon>
        <taxon>Mucoromycotina</taxon>
        <taxon>Mucoromycetes</taxon>
        <taxon>Mucorales</taxon>
        <taxon>Lichtheimiaceae</taxon>
        <taxon>Lichtheimia</taxon>
    </lineage>
</organism>
<keyword evidence="11" id="KW-0482">Metalloprotease</keyword>
<evidence type="ECO:0000256" key="14">
    <source>
        <dbReference type="SAM" id="MobiDB-lite"/>
    </source>
</evidence>
<keyword evidence="7 15" id="KW-0812">Transmembrane</keyword>
<evidence type="ECO:0000256" key="7">
    <source>
        <dbReference type="ARBA" id="ARBA00022692"/>
    </source>
</evidence>
<comment type="function">
    <text evidence="2">May be involved in vacuolar sorting and osmoregulation.</text>
</comment>
<evidence type="ECO:0000256" key="11">
    <source>
        <dbReference type="ARBA" id="ARBA00023049"/>
    </source>
</evidence>
<keyword evidence="9 13" id="KW-0862">Zinc</keyword>
<evidence type="ECO:0000256" key="6">
    <source>
        <dbReference type="ARBA" id="ARBA00022670"/>
    </source>
</evidence>
<evidence type="ECO:0000256" key="5">
    <source>
        <dbReference type="ARBA" id="ARBA00022554"/>
    </source>
</evidence>
<keyword evidence="6 13" id="KW-0645">Protease</keyword>
<name>A0A068RVP0_9FUNG</name>
<protein>
    <recommendedName>
        <fullName evidence="13">Peptide hydrolase</fullName>
        <ecNumber evidence="13">3.4.-.-</ecNumber>
    </recommendedName>
</protein>
<comment type="similarity">
    <text evidence="4 13">Belongs to the peptidase M28 family.</text>
</comment>
<evidence type="ECO:0000256" key="15">
    <source>
        <dbReference type="SAM" id="Phobius"/>
    </source>
</evidence>
<dbReference type="GO" id="GO:0008235">
    <property type="term" value="F:metalloexopeptidase activity"/>
    <property type="evidence" value="ECO:0007669"/>
    <property type="project" value="InterPro"/>
</dbReference>
<keyword evidence="13" id="KW-0479">Metal-binding</keyword>
<dbReference type="PANTHER" id="PTHR12147:SF58">
    <property type="entry name" value="VACUOLAR MEMBRANE PROTEASE"/>
    <property type="match status" value="1"/>
</dbReference>
<feature type="transmembrane region" description="Helical" evidence="15">
    <location>
        <begin position="388"/>
        <end position="408"/>
    </location>
</feature>
<evidence type="ECO:0000256" key="12">
    <source>
        <dbReference type="ARBA" id="ARBA00023180"/>
    </source>
</evidence>
<sequence length="853" mass="94588">MAMEDDDQRHGTASEQTPLLSHHEPATRSRSPLHLLPNQRKRAAFVYLFTFGFIALLALAVHGVRVALPEALSDRSAQAKNGFAGMHAFETYLSRFTEPHPVNSRENIAMKAWLDSLAFDFQKEGQKTGVQVDVVTKDGIVVANENVWFAKSEQWIMESRNLIVRVRGQLDTDEAVLVNAHYDSVPTAPGVTDNGMGVSVALELLRYFIQHPPRHSIIFLINNAEEGGLVGAKQFTKHPWFPTVKMFINLEGAGAGGRAMIFRCSSMQAIKHVAAHASLAHATPLGNDMFKLGLIKSDTDYTIFTQQGVPGVDIAFYAPRSHYHTPRDNLNNTSPKSVQHMGDVTLEALKAIDKDDSIFTEQHESKMVYYDIVGRLMLAYGFATQRNINILILVAAPLIALVWTWIIAGPSKGRILGQRMAILAQGFFATIIGFLFTVIFVGIAATALFKINTMVTYGNAISVSMYLFLAAVLGLITSQILCTKPEFMRKTLSSPESSFYGVIAFWWIMVILNAYASSNQVAVMYFSIFILGSNVVAVALYNAMPVQSLLRMPLVFLTQILVPFVILIDQNYLLMDTMRHATVDGTPEAAVYGLMSLPIVLMVIHLQPWIHIAGRKRSAAISITTVFVLVFAVCCVLNPFNDGWSPNKMLYREEYNATSGLSTVSMTAAWGVAQALKKTLPANESQSLSCNVFNTYQTQCKYQTSLVPIYANNQDEIQVSKIETSCDDDNVCRLDTVFTAKNSILCRLRLETDDEMDGKFIKGFAHGVETPEDKALGALVAYNLEYGQPFHMGVEYKKTGNATMSATIGCYYDEWTKGEIPAFKYLLDHLNKDTTVLIRGQGLATVNYQRITL</sequence>
<dbReference type="EC" id="3.4.-.-" evidence="13"/>
<dbReference type="AlphaFoldDB" id="A0A068RVP0"/>
<keyword evidence="15" id="KW-0472">Membrane</keyword>
<feature type="transmembrane region" description="Helical" evidence="15">
    <location>
        <begin position="589"/>
        <end position="606"/>
    </location>
</feature>
<keyword evidence="5" id="KW-0926">Vacuole</keyword>
<evidence type="ECO:0000256" key="4">
    <source>
        <dbReference type="ARBA" id="ARBA00010918"/>
    </source>
</evidence>
<evidence type="ECO:0000256" key="1">
    <source>
        <dbReference type="ARBA" id="ARBA00001947"/>
    </source>
</evidence>
<dbReference type="EMBL" id="CBTN010000022">
    <property type="protein sequence ID" value="CDH54248.1"/>
    <property type="molecule type" value="Genomic_DNA"/>
</dbReference>
<evidence type="ECO:0000313" key="17">
    <source>
        <dbReference type="EMBL" id="CDH54248.1"/>
    </source>
</evidence>
<evidence type="ECO:0000256" key="10">
    <source>
        <dbReference type="ARBA" id="ARBA00022989"/>
    </source>
</evidence>
<evidence type="ECO:0000256" key="8">
    <source>
        <dbReference type="ARBA" id="ARBA00022801"/>
    </source>
</evidence>
<feature type="transmembrane region" description="Helical" evidence="15">
    <location>
        <begin position="44"/>
        <end position="68"/>
    </location>
</feature>
<dbReference type="InterPro" id="IPR045175">
    <property type="entry name" value="M28_fam"/>
</dbReference>
<dbReference type="Pfam" id="PF04389">
    <property type="entry name" value="Peptidase_M28"/>
    <property type="match status" value="1"/>
</dbReference>
<feature type="region of interest" description="Disordered" evidence="14">
    <location>
        <begin position="1"/>
        <end position="34"/>
    </location>
</feature>
<comment type="cofactor">
    <cofactor evidence="1">
        <name>Zn(2+)</name>
        <dbReference type="ChEBI" id="CHEBI:29105"/>
    </cofactor>
</comment>
<dbReference type="GO" id="GO:0006508">
    <property type="term" value="P:proteolysis"/>
    <property type="evidence" value="ECO:0007669"/>
    <property type="project" value="UniProtKB-KW"/>
</dbReference>
<dbReference type="OrthoDB" id="76293at2759"/>
<evidence type="ECO:0000313" key="18">
    <source>
        <dbReference type="Proteomes" id="UP000027586"/>
    </source>
</evidence>
<feature type="transmembrane region" description="Helical" evidence="15">
    <location>
        <begin position="455"/>
        <end position="476"/>
    </location>
</feature>
<comment type="subcellular location">
    <subcellularLocation>
        <location evidence="3">Vacuole membrane</location>
        <topology evidence="3">Multi-pass membrane protein</topology>
    </subcellularLocation>
</comment>
<keyword evidence="12" id="KW-0325">Glycoprotein</keyword>
<dbReference type="SUPFAM" id="SSF53187">
    <property type="entry name" value="Zn-dependent exopeptidases"/>
    <property type="match status" value="1"/>
</dbReference>
<reference evidence="17" key="1">
    <citation type="submission" date="2013-08" db="EMBL/GenBank/DDBJ databases">
        <title>Gene expansion shapes genome architecture in the human pathogen Lichtheimia corymbifera: an evolutionary genomics analysis in the ancient terrestrial Mucorales (Mucoromycotina).</title>
        <authorList>
            <person name="Schwartze V.U."/>
            <person name="Winter S."/>
            <person name="Shelest E."/>
            <person name="Marcet-Houben M."/>
            <person name="Horn F."/>
            <person name="Wehner S."/>
            <person name="Hoffmann K."/>
            <person name="Riege K."/>
            <person name="Sammeth M."/>
            <person name="Nowrousian M."/>
            <person name="Valiante V."/>
            <person name="Linde J."/>
            <person name="Jacobsen I.D."/>
            <person name="Marz M."/>
            <person name="Brakhage A.A."/>
            <person name="Gabaldon T."/>
            <person name="Bocker S."/>
            <person name="Voigt K."/>
        </authorList>
    </citation>
    <scope>NUCLEOTIDE SEQUENCE [LARGE SCALE GENOMIC DNA]</scope>
    <source>
        <strain evidence="17">FSU 9682</strain>
    </source>
</reference>
<proteinExistence type="inferred from homology"/>
<comment type="caution">
    <text evidence="17">The sequence shown here is derived from an EMBL/GenBank/DDBJ whole genome shotgun (WGS) entry which is preliminary data.</text>
</comment>
<dbReference type="Proteomes" id="UP000027586">
    <property type="component" value="Unassembled WGS sequence"/>
</dbReference>
<keyword evidence="18" id="KW-1185">Reference proteome</keyword>
<dbReference type="GO" id="GO:0046872">
    <property type="term" value="F:metal ion binding"/>
    <property type="evidence" value="ECO:0007669"/>
    <property type="project" value="UniProtKB-KW"/>
</dbReference>
<dbReference type="InterPro" id="IPR007484">
    <property type="entry name" value="Peptidase_M28"/>
</dbReference>
<keyword evidence="8 13" id="KW-0378">Hydrolase</keyword>
<evidence type="ECO:0000256" key="2">
    <source>
        <dbReference type="ARBA" id="ARBA00003273"/>
    </source>
</evidence>
<dbReference type="GO" id="GO:0005774">
    <property type="term" value="C:vacuolar membrane"/>
    <property type="evidence" value="ECO:0007669"/>
    <property type="project" value="UniProtKB-SubCell"/>
</dbReference>
<keyword evidence="10 15" id="KW-1133">Transmembrane helix</keyword>
<evidence type="ECO:0000259" key="16">
    <source>
        <dbReference type="Pfam" id="PF04389"/>
    </source>
</evidence>
<accession>A0A068RVP0</accession>
<dbReference type="PANTHER" id="PTHR12147">
    <property type="entry name" value="METALLOPEPTIDASE M28 FAMILY MEMBER"/>
    <property type="match status" value="1"/>
</dbReference>
<feature type="transmembrane region" description="Helical" evidence="15">
    <location>
        <begin position="497"/>
        <end position="516"/>
    </location>
</feature>